<proteinExistence type="predicted"/>
<reference evidence="1 2" key="1">
    <citation type="submission" date="2018-05" db="EMBL/GenBank/DDBJ databases">
        <title>The Hungate 1000. A catalogue of reference genomes from the rumen microbiome.</title>
        <authorList>
            <person name="Kelly W."/>
        </authorList>
    </citation>
    <scope>NUCLEOTIDE SEQUENCE [LARGE SCALE GENOMIC DNA]</scope>
    <source>
        <strain evidence="1 2">SAb67</strain>
    </source>
</reference>
<dbReference type="EMBL" id="QGDI01000012">
    <property type="protein sequence ID" value="PWJ10734.1"/>
    <property type="molecule type" value="Genomic_DNA"/>
</dbReference>
<dbReference type="AlphaFoldDB" id="A0A315YHR1"/>
<dbReference type="RefSeq" id="WP_109727486.1">
    <property type="nucleotide sequence ID" value="NZ_QGDI01000012.1"/>
</dbReference>
<accession>A0A315YHR1</accession>
<dbReference type="OrthoDB" id="1822313at2"/>
<sequence>MTDIIRKTAVFIRANADSAESRHAADALADMIDGRISADEALAILSDSLGCELQIKSPVPNAATAFVVFSSRELRRTLDGGDTALACDIADVLQALPENMYLSDKKAVSAFNKTYIRKFNKKHMSRLPEIV</sequence>
<name>A0A315YHR1_RUMFL</name>
<evidence type="ECO:0000313" key="2">
    <source>
        <dbReference type="Proteomes" id="UP000245720"/>
    </source>
</evidence>
<dbReference type="Proteomes" id="UP000245720">
    <property type="component" value="Unassembled WGS sequence"/>
</dbReference>
<evidence type="ECO:0000313" key="1">
    <source>
        <dbReference type="EMBL" id="PWJ10734.1"/>
    </source>
</evidence>
<organism evidence="1 2">
    <name type="scientific">Ruminococcus flavefaciens</name>
    <dbReference type="NCBI Taxonomy" id="1265"/>
    <lineage>
        <taxon>Bacteria</taxon>
        <taxon>Bacillati</taxon>
        <taxon>Bacillota</taxon>
        <taxon>Clostridia</taxon>
        <taxon>Eubacteriales</taxon>
        <taxon>Oscillospiraceae</taxon>
        <taxon>Ruminococcus</taxon>
    </lineage>
</organism>
<gene>
    <name evidence="1" type="ORF">IE37_02768</name>
</gene>
<comment type="caution">
    <text evidence="1">The sequence shown here is derived from an EMBL/GenBank/DDBJ whole genome shotgun (WGS) entry which is preliminary data.</text>
</comment>
<protein>
    <submittedName>
        <fullName evidence="1">Uncharacterized protein</fullName>
    </submittedName>
</protein>